<proteinExistence type="predicted"/>
<gene>
    <name evidence="1" type="ORF">F9K24_12085</name>
</gene>
<evidence type="ECO:0000313" key="2">
    <source>
        <dbReference type="Proteomes" id="UP000460298"/>
    </source>
</evidence>
<dbReference type="AlphaFoldDB" id="A0A833M1A0"/>
<name>A0A833M1A0_9LEPT</name>
<organism evidence="1 2">
    <name type="scientific">Leptonema illini</name>
    <dbReference type="NCBI Taxonomy" id="183"/>
    <lineage>
        <taxon>Bacteria</taxon>
        <taxon>Pseudomonadati</taxon>
        <taxon>Spirochaetota</taxon>
        <taxon>Spirochaetia</taxon>
        <taxon>Leptospirales</taxon>
        <taxon>Leptospiraceae</taxon>
        <taxon>Leptonema</taxon>
    </lineage>
</organism>
<dbReference type="EMBL" id="WBUI01000011">
    <property type="protein sequence ID" value="KAB2932017.1"/>
    <property type="molecule type" value="Genomic_DNA"/>
</dbReference>
<reference evidence="1 2" key="1">
    <citation type="submission" date="2019-10" db="EMBL/GenBank/DDBJ databases">
        <title>Extracellular Electron Transfer in a Candidatus Methanoperedens spp. Enrichment Culture.</title>
        <authorList>
            <person name="Berger S."/>
            <person name="Rangel Shaw D."/>
            <person name="Berben T."/>
            <person name="In 'T Zandt M."/>
            <person name="Frank J."/>
            <person name="Reimann J."/>
            <person name="Jetten M.S.M."/>
            <person name="Welte C.U."/>
        </authorList>
    </citation>
    <scope>NUCLEOTIDE SEQUENCE [LARGE SCALE GENOMIC DNA]</scope>
    <source>
        <strain evidence="1">SB12</strain>
    </source>
</reference>
<protein>
    <submittedName>
        <fullName evidence="1">Uncharacterized protein</fullName>
    </submittedName>
</protein>
<comment type="caution">
    <text evidence="1">The sequence shown here is derived from an EMBL/GenBank/DDBJ whole genome shotgun (WGS) entry which is preliminary data.</text>
</comment>
<sequence>MHYAQIPSTSMSLQLHYPALRWSPAGSLDILLPAMHLHKLTLLREDPMCMNSLVRTWIGRYRNRLLRAACETPDCPPYHSYGVLRSRYQKQGLNLHRISIRVEEEVWLELKILSLTARCSMSLILVLMVQWEYARRYKFGLRGWDVCVEGYVGTPTKSRVRLSFNEKTRIYKIFAYFSKATPLTLPHWYRPPP</sequence>
<evidence type="ECO:0000313" key="1">
    <source>
        <dbReference type="EMBL" id="KAB2932017.1"/>
    </source>
</evidence>
<accession>A0A833M1A0</accession>
<dbReference type="Proteomes" id="UP000460298">
    <property type="component" value="Unassembled WGS sequence"/>
</dbReference>